<sequence length="625" mass="68397">MKARFSADQAAQRLLALIDTPGTGGDASGDKRIANSNRISKAPDASSISWAFHETIDTTGVLRWLSENVDAASNGLADDELELLSYLERTEFQYDDGSNLPKHAPNSTEEEGEGAVPSFELRARKKQAQDRVARLEAYAETVRGQHSLLKGRANQMARELEELQAEELVLTKAASSADGEVARLSSMYSGLLGESSLAAQTLMTRFQPMSQERRYFYQCADDLGRLESALQAHVEDIGEHVGAYLESADELPSPWREFEPFATNSVSELLSLALAEHARIGENAQKLVRDMAALEIENALVRALDAEVDKAMRAPEDLLPRCLALAPSETALGADRMISEHVERLVPTALPDGSAPRLQPAVKSALAHLNQSCNELVQSRSARLNQELETLRASLVMPTQTIGSIRNTLATEGEMLNGWAKLWTTVSSGLERENAEMERQKGELQRISAATRNSQIIHPDDVVALSLKTLVDRLSKACDASMAYSGPAGICGNDDDHRTDTDGDVGMGERDSWIGEGAFTTWEALLADARACRKLELKAQKEVVDEIYALEATERRMNCARLDLETALHGGGPDAGTETIDILPMGVRDMMGELKHQANLLRKRLAEEPGRAAASDYAELFCQYY</sequence>
<reference evidence="3" key="1">
    <citation type="submission" date="2022-07" db="EMBL/GenBank/DDBJ databases">
        <title>Phylogenomic reconstructions and comparative analyses of Kickxellomycotina fungi.</title>
        <authorList>
            <person name="Reynolds N.K."/>
            <person name="Stajich J.E."/>
            <person name="Barry K."/>
            <person name="Grigoriev I.V."/>
            <person name="Crous P."/>
            <person name="Smith M.E."/>
        </authorList>
    </citation>
    <scope>NUCLEOTIDE SEQUENCE</scope>
    <source>
        <strain evidence="3">CBS 109367</strain>
    </source>
</reference>
<dbReference type="OrthoDB" id="5579028at2759"/>
<evidence type="ECO:0000256" key="1">
    <source>
        <dbReference type="SAM" id="Coils"/>
    </source>
</evidence>
<organism evidence="3 4">
    <name type="scientific">Coemansia spiralis</name>
    <dbReference type="NCBI Taxonomy" id="417178"/>
    <lineage>
        <taxon>Eukaryota</taxon>
        <taxon>Fungi</taxon>
        <taxon>Fungi incertae sedis</taxon>
        <taxon>Zoopagomycota</taxon>
        <taxon>Kickxellomycotina</taxon>
        <taxon>Kickxellomycetes</taxon>
        <taxon>Kickxellales</taxon>
        <taxon>Kickxellaceae</taxon>
        <taxon>Coemansia</taxon>
    </lineage>
</organism>
<proteinExistence type="predicted"/>
<name>A0A9W8L788_9FUNG</name>
<evidence type="ECO:0000313" key="3">
    <source>
        <dbReference type="EMBL" id="KAJ2690554.1"/>
    </source>
</evidence>
<protein>
    <submittedName>
        <fullName evidence="3">Uncharacterized protein</fullName>
    </submittedName>
</protein>
<evidence type="ECO:0000313" key="4">
    <source>
        <dbReference type="Proteomes" id="UP001151516"/>
    </source>
</evidence>
<evidence type="ECO:0000256" key="2">
    <source>
        <dbReference type="SAM" id="MobiDB-lite"/>
    </source>
</evidence>
<dbReference type="Proteomes" id="UP001151516">
    <property type="component" value="Unassembled WGS sequence"/>
</dbReference>
<dbReference type="EMBL" id="JANBTX010000010">
    <property type="protein sequence ID" value="KAJ2690554.1"/>
    <property type="molecule type" value="Genomic_DNA"/>
</dbReference>
<keyword evidence="4" id="KW-1185">Reference proteome</keyword>
<feature type="coiled-coil region" evidence="1">
    <location>
        <begin position="125"/>
        <end position="173"/>
    </location>
</feature>
<comment type="caution">
    <text evidence="3">The sequence shown here is derived from an EMBL/GenBank/DDBJ whole genome shotgun (WGS) entry which is preliminary data.</text>
</comment>
<accession>A0A9W8L788</accession>
<gene>
    <name evidence="3" type="ORF">IWW39_000648</name>
</gene>
<feature type="region of interest" description="Disordered" evidence="2">
    <location>
        <begin position="95"/>
        <end position="116"/>
    </location>
</feature>
<keyword evidence="1" id="KW-0175">Coiled coil</keyword>
<dbReference type="AlphaFoldDB" id="A0A9W8L788"/>